<dbReference type="RefSeq" id="WP_165700581.1">
    <property type="nucleotide sequence ID" value="NZ_CP036265.1"/>
</dbReference>
<organism evidence="3 4">
    <name type="scientific">Alienimonas californiensis</name>
    <dbReference type="NCBI Taxonomy" id="2527989"/>
    <lineage>
        <taxon>Bacteria</taxon>
        <taxon>Pseudomonadati</taxon>
        <taxon>Planctomycetota</taxon>
        <taxon>Planctomycetia</taxon>
        <taxon>Planctomycetales</taxon>
        <taxon>Planctomycetaceae</taxon>
        <taxon>Alienimonas</taxon>
    </lineage>
</organism>
<dbReference type="Pfam" id="PF13340">
    <property type="entry name" value="DUF4096"/>
    <property type="match status" value="1"/>
</dbReference>
<dbReference type="EMBL" id="CP036265">
    <property type="protein sequence ID" value="QDT15085.1"/>
    <property type="molecule type" value="Genomic_DNA"/>
</dbReference>
<evidence type="ECO:0000259" key="2">
    <source>
        <dbReference type="Pfam" id="PF13340"/>
    </source>
</evidence>
<name>A0A517P6T6_9PLAN</name>
<evidence type="ECO:0000313" key="4">
    <source>
        <dbReference type="Proteomes" id="UP000318741"/>
    </source>
</evidence>
<dbReference type="AlphaFoldDB" id="A0A517P6T6"/>
<dbReference type="InterPro" id="IPR025161">
    <property type="entry name" value="IS402-like_dom"/>
</dbReference>
<feature type="region of interest" description="Disordered" evidence="1">
    <location>
        <begin position="103"/>
        <end position="130"/>
    </location>
</feature>
<gene>
    <name evidence="3" type="ORF">CA12_11650</name>
</gene>
<protein>
    <recommendedName>
        <fullName evidence="2">Insertion element IS402-like domain-containing protein</fullName>
    </recommendedName>
</protein>
<keyword evidence="4" id="KW-1185">Reference proteome</keyword>
<feature type="domain" description="Insertion element IS402-like" evidence="2">
    <location>
        <begin position="16"/>
        <end position="91"/>
    </location>
</feature>
<evidence type="ECO:0000313" key="3">
    <source>
        <dbReference type="EMBL" id="QDT15085.1"/>
    </source>
</evidence>
<accession>A0A517P6T6</accession>
<reference evidence="3 4" key="1">
    <citation type="submission" date="2019-02" db="EMBL/GenBank/DDBJ databases">
        <title>Deep-cultivation of Planctomycetes and their phenomic and genomic characterization uncovers novel biology.</title>
        <authorList>
            <person name="Wiegand S."/>
            <person name="Jogler M."/>
            <person name="Boedeker C."/>
            <person name="Pinto D."/>
            <person name="Vollmers J."/>
            <person name="Rivas-Marin E."/>
            <person name="Kohn T."/>
            <person name="Peeters S.H."/>
            <person name="Heuer A."/>
            <person name="Rast P."/>
            <person name="Oberbeckmann S."/>
            <person name="Bunk B."/>
            <person name="Jeske O."/>
            <person name="Meyerdierks A."/>
            <person name="Storesund J.E."/>
            <person name="Kallscheuer N."/>
            <person name="Luecker S."/>
            <person name="Lage O.M."/>
            <person name="Pohl T."/>
            <person name="Merkel B.J."/>
            <person name="Hornburger P."/>
            <person name="Mueller R.-W."/>
            <person name="Bruemmer F."/>
            <person name="Labrenz M."/>
            <person name="Spormann A.M."/>
            <person name="Op den Camp H."/>
            <person name="Overmann J."/>
            <person name="Amann R."/>
            <person name="Jetten M.S.M."/>
            <person name="Mascher T."/>
            <person name="Medema M.H."/>
            <person name="Devos D.P."/>
            <person name="Kaster A.-K."/>
            <person name="Ovreas L."/>
            <person name="Rohde M."/>
            <person name="Galperin M.Y."/>
            <person name="Jogler C."/>
        </authorList>
    </citation>
    <scope>NUCLEOTIDE SEQUENCE [LARGE SCALE GENOMIC DNA]</scope>
    <source>
        <strain evidence="3 4">CA12</strain>
    </source>
</reference>
<proteinExistence type="predicted"/>
<dbReference type="KEGG" id="acaf:CA12_11650"/>
<dbReference type="Proteomes" id="UP000318741">
    <property type="component" value="Chromosome"/>
</dbReference>
<evidence type="ECO:0000256" key="1">
    <source>
        <dbReference type="SAM" id="MobiDB-lite"/>
    </source>
</evidence>
<sequence>MPDDEKPHGPSWPPKLTDEEWTAVRPLLHSQGRPGKYDREFVNAIFWMLHQNDKEHEKDEESWRSFAPHDGLWNTLARRYKRWETSGELEAFLGRVRKASEEGRIPWHRREPEGERRRFRSRPELPSREG</sequence>